<proteinExistence type="inferred from homology"/>
<evidence type="ECO:0000256" key="10">
    <source>
        <dbReference type="ARBA" id="ARBA00022989"/>
    </source>
</evidence>
<dbReference type="InterPro" id="IPR003378">
    <property type="entry name" value="Fringe-like_glycosylTrfase"/>
</dbReference>
<dbReference type="GO" id="GO:0016020">
    <property type="term" value="C:membrane"/>
    <property type="evidence" value="ECO:0007669"/>
    <property type="project" value="UniProtKB-SubCell"/>
</dbReference>
<dbReference type="PANTHER" id="PTHR23033:SF14">
    <property type="entry name" value="GLYCOPROTEIN-N-ACETYLGALACTOSAMINE 3-BETA-GALACTOSYLTRANSFERASE 1-RELATED"/>
    <property type="match status" value="1"/>
</dbReference>
<dbReference type="Pfam" id="PF02434">
    <property type="entry name" value="Fringe"/>
    <property type="match status" value="1"/>
</dbReference>
<keyword evidence="9" id="KW-0735">Signal-anchor</keyword>
<comment type="subcellular location">
    <subcellularLocation>
        <location evidence="1">Membrane</location>
        <topology evidence="1">Single-pass type II membrane protein</topology>
    </subcellularLocation>
</comment>
<dbReference type="Gene3D" id="3.90.550.50">
    <property type="match status" value="1"/>
</dbReference>
<evidence type="ECO:0000256" key="8">
    <source>
        <dbReference type="ARBA" id="ARBA00022741"/>
    </source>
</evidence>
<dbReference type="GO" id="GO:0016263">
    <property type="term" value="F:glycoprotein-N-acetylgalactosamine 3-beta-galactosyltransferase activity"/>
    <property type="evidence" value="ECO:0007669"/>
    <property type="project" value="UniProtKB-EC"/>
</dbReference>
<comment type="pathway">
    <text evidence="2">Protein modification; protein glycosylation.</text>
</comment>
<evidence type="ECO:0000256" key="11">
    <source>
        <dbReference type="ARBA" id="ARBA00023136"/>
    </source>
</evidence>
<name>A0A1B0A9Q2_GLOPL</name>
<sequence>MYILDPQNQNLISTHGIYQMTPIAADSKSVSEIIRGWGVNFIGNQLCGDLEAILTGTTTRENIREPTRDIQHGTRERRRKRQINLARELNIGPPETQINAARAPPRDSKIYESSVDTIWTPEPKYGLTTEKLKFTTITKEVTIKPRTIIGIQLQQIEQFLQEELPKVASSHEVTEIVEHKIVKKDDRIFRLRYNPVLLLLGVLSILFGFFILLTRTSANHLNGHRRISEVDLRSTDFVNDTVATAMFDEVRILCWIMTNSENYIKRAIHIKKTWGKRCNKLLFMGSRNHEDWNSIELAVGEGRNQLWNKTKAAFTYIYKYHLSEADWFLKTDDDTYIIMENLRYLLYPYRPETPIYFGCEFRMRRKISREIAMFMSGGAGYVLSKEALRRFIKEAIPVSDSQAFNEDVEMGVSLKKANVVDGCSLDNQGQSRFFPMPPRFHLKAVPRNDWFWHYMLYKNEKDCCSEYTIAFHYIGPNSMYIMDFLLYNVQPYGIVSTPLKLPKKLELNTSAKPCAA</sequence>
<keyword evidence="11 12" id="KW-0472">Membrane</keyword>
<evidence type="ECO:0000256" key="2">
    <source>
        <dbReference type="ARBA" id="ARBA00004922"/>
    </source>
</evidence>
<dbReference type="EC" id="2.4.1.122" evidence="4"/>
<evidence type="ECO:0000313" key="15">
    <source>
        <dbReference type="Proteomes" id="UP000092445"/>
    </source>
</evidence>
<dbReference type="Proteomes" id="UP000092445">
    <property type="component" value="Unassembled WGS sequence"/>
</dbReference>
<dbReference type="EnsemblMetazoa" id="GPAI038725-RA">
    <property type="protein sequence ID" value="GPAI038725-PA"/>
    <property type="gene ID" value="GPAI038725"/>
</dbReference>
<evidence type="ECO:0000256" key="1">
    <source>
        <dbReference type="ARBA" id="ARBA00004606"/>
    </source>
</evidence>
<dbReference type="InterPro" id="IPR026050">
    <property type="entry name" value="C1GALT1/C1GALT1_chp1"/>
</dbReference>
<accession>A0A1B0A9Q2</accession>
<feature type="domain" description="Fringe-like glycosyltransferase" evidence="13">
    <location>
        <begin position="256"/>
        <end position="415"/>
    </location>
</feature>
<evidence type="ECO:0000256" key="4">
    <source>
        <dbReference type="ARBA" id="ARBA00012557"/>
    </source>
</evidence>
<keyword evidence="7 12" id="KW-0812">Transmembrane</keyword>
<keyword evidence="8" id="KW-0547">Nucleotide-binding</keyword>
<keyword evidence="5" id="KW-0328">Glycosyltransferase</keyword>
<dbReference type="VEuPathDB" id="VectorBase:GPAI038725"/>
<dbReference type="AlphaFoldDB" id="A0A1B0A9Q2"/>
<evidence type="ECO:0000256" key="9">
    <source>
        <dbReference type="ARBA" id="ARBA00022968"/>
    </source>
</evidence>
<evidence type="ECO:0000313" key="14">
    <source>
        <dbReference type="EnsemblMetazoa" id="GPAI038725-PA"/>
    </source>
</evidence>
<evidence type="ECO:0000256" key="12">
    <source>
        <dbReference type="SAM" id="Phobius"/>
    </source>
</evidence>
<feature type="transmembrane region" description="Helical" evidence="12">
    <location>
        <begin position="193"/>
        <end position="213"/>
    </location>
</feature>
<dbReference type="GO" id="GO:0000166">
    <property type="term" value="F:nucleotide binding"/>
    <property type="evidence" value="ECO:0007669"/>
    <property type="project" value="UniProtKB-KW"/>
</dbReference>
<organism evidence="14 15">
    <name type="scientific">Glossina pallidipes</name>
    <name type="common">Tsetse fly</name>
    <dbReference type="NCBI Taxonomy" id="7398"/>
    <lineage>
        <taxon>Eukaryota</taxon>
        <taxon>Metazoa</taxon>
        <taxon>Ecdysozoa</taxon>
        <taxon>Arthropoda</taxon>
        <taxon>Hexapoda</taxon>
        <taxon>Insecta</taxon>
        <taxon>Pterygota</taxon>
        <taxon>Neoptera</taxon>
        <taxon>Endopterygota</taxon>
        <taxon>Diptera</taxon>
        <taxon>Brachycera</taxon>
        <taxon>Muscomorpha</taxon>
        <taxon>Hippoboscoidea</taxon>
        <taxon>Glossinidae</taxon>
        <taxon>Glossina</taxon>
    </lineage>
</organism>
<evidence type="ECO:0000259" key="13">
    <source>
        <dbReference type="Pfam" id="PF02434"/>
    </source>
</evidence>
<evidence type="ECO:0000256" key="7">
    <source>
        <dbReference type="ARBA" id="ARBA00022692"/>
    </source>
</evidence>
<keyword evidence="15" id="KW-1185">Reference proteome</keyword>
<dbReference type="PANTHER" id="PTHR23033">
    <property type="entry name" value="BETA1,3-GALACTOSYLTRANSFERASE"/>
    <property type="match status" value="1"/>
</dbReference>
<protein>
    <recommendedName>
        <fullName evidence="4">N-acetylgalactosaminide beta-1,3-galactosyltransferase</fullName>
        <ecNumber evidence="4">2.4.1.122</ecNumber>
    </recommendedName>
</protein>
<reference evidence="15" key="1">
    <citation type="submission" date="2014-03" db="EMBL/GenBank/DDBJ databases">
        <authorList>
            <person name="Aksoy S."/>
            <person name="Warren W."/>
            <person name="Wilson R.K."/>
        </authorList>
    </citation>
    <scope>NUCLEOTIDE SEQUENCE [LARGE SCALE GENOMIC DNA]</scope>
    <source>
        <strain evidence="15">IAEA</strain>
    </source>
</reference>
<reference evidence="14" key="2">
    <citation type="submission" date="2020-05" db="UniProtKB">
        <authorList>
            <consortium name="EnsemblMetazoa"/>
        </authorList>
    </citation>
    <scope>IDENTIFICATION</scope>
    <source>
        <strain evidence="14">IAEA</strain>
    </source>
</reference>
<evidence type="ECO:0000256" key="3">
    <source>
        <dbReference type="ARBA" id="ARBA00006462"/>
    </source>
</evidence>
<dbReference type="UniPathway" id="UPA00378"/>
<dbReference type="STRING" id="7398.A0A1B0A9Q2"/>
<evidence type="ECO:0000256" key="6">
    <source>
        <dbReference type="ARBA" id="ARBA00022679"/>
    </source>
</evidence>
<evidence type="ECO:0000256" key="5">
    <source>
        <dbReference type="ARBA" id="ARBA00022676"/>
    </source>
</evidence>
<comment type="similarity">
    <text evidence="3">Belongs to the glycosyltransferase 31 family. Beta3-Gal-T subfamily.</text>
</comment>
<keyword evidence="10 12" id="KW-1133">Transmembrane helix</keyword>
<keyword evidence="6" id="KW-0808">Transferase</keyword>